<evidence type="ECO:0000313" key="2">
    <source>
        <dbReference type="EMBL" id="QLQ34302.1"/>
    </source>
</evidence>
<dbReference type="AlphaFoldDB" id="A0A7L6AZL9"/>
<gene>
    <name evidence="2" type="ORF">HZT40_19550</name>
</gene>
<organism evidence="2 3">
    <name type="scientific">Candidatus Thiothrix singaporensis</name>
    <dbReference type="NCBI Taxonomy" id="2799669"/>
    <lineage>
        <taxon>Bacteria</taxon>
        <taxon>Pseudomonadati</taxon>
        <taxon>Pseudomonadota</taxon>
        <taxon>Gammaproteobacteria</taxon>
        <taxon>Thiotrichales</taxon>
        <taxon>Thiotrichaceae</taxon>
        <taxon>Thiothrix</taxon>
    </lineage>
</organism>
<proteinExistence type="predicted"/>
<sequence>MECRLGAAVSLQYRHTDITGHGQRIIRPLQSLFAAGAHSVLASHWAVDSKATTRLMTQLFTALQQEPHPRKAEALRHAMLEALATPAECGLLCWLGWQDAPQPAHPAYWAAFTMYGE</sequence>
<dbReference type="InterPro" id="IPR024983">
    <property type="entry name" value="CHAT_dom"/>
</dbReference>
<dbReference type="EMBL" id="CP059265">
    <property type="protein sequence ID" value="QLQ34302.1"/>
    <property type="molecule type" value="Genomic_DNA"/>
</dbReference>
<keyword evidence="3" id="KW-1185">Reference proteome</keyword>
<dbReference type="KEGG" id="this:HZT40_19550"/>
<evidence type="ECO:0000313" key="3">
    <source>
        <dbReference type="Proteomes" id="UP000510621"/>
    </source>
</evidence>
<reference evidence="2" key="1">
    <citation type="submission" date="2020-06" db="EMBL/GenBank/DDBJ databases">
        <title>Analysis procedures for assessing recovery of high quality, complete, closed genomes from Nanopore long read metagenome sequencing.</title>
        <authorList>
            <person name="Bessarab I."/>
            <person name="Arumugam K."/>
            <person name="Haryono M."/>
            <person name="Liu X."/>
            <person name="Roy S."/>
            <person name="Zuniga-Montanez R.E."/>
            <person name="Qiu G."/>
            <person name="Drautz-Moses D.I."/>
            <person name="Law Y.Y."/>
            <person name="Wuertz S."/>
            <person name="Lauro F.M."/>
            <person name="Huson D.H."/>
            <person name="Williams R.B."/>
        </authorList>
    </citation>
    <scope>NUCLEOTIDE SEQUENCE [LARGE SCALE GENOMIC DNA]</scope>
    <source>
        <strain evidence="2">SSD2</strain>
    </source>
</reference>
<dbReference type="Pfam" id="PF12770">
    <property type="entry name" value="CHAT"/>
    <property type="match status" value="1"/>
</dbReference>
<name>A0A7L6AZL9_9GAMM</name>
<protein>
    <submittedName>
        <fullName evidence="2">CHAT domain-containing protein</fullName>
    </submittedName>
</protein>
<dbReference type="Proteomes" id="UP000510621">
    <property type="component" value="Chromosome"/>
</dbReference>
<feature type="domain" description="CHAT" evidence="1">
    <location>
        <begin position="25"/>
        <end position="117"/>
    </location>
</feature>
<accession>A0A7L6AZL9</accession>
<evidence type="ECO:0000259" key="1">
    <source>
        <dbReference type="Pfam" id="PF12770"/>
    </source>
</evidence>